<evidence type="ECO:0008006" key="5">
    <source>
        <dbReference type="Google" id="ProtNLM"/>
    </source>
</evidence>
<dbReference type="Pfam" id="PF13439">
    <property type="entry name" value="Glyco_transf_4"/>
    <property type="match status" value="1"/>
</dbReference>
<dbReference type="GO" id="GO:0016757">
    <property type="term" value="F:glycosyltransferase activity"/>
    <property type="evidence" value="ECO:0007669"/>
    <property type="project" value="InterPro"/>
</dbReference>
<accession>A0A1E7DPI0</accession>
<dbReference type="PANTHER" id="PTHR12526:SF630">
    <property type="entry name" value="GLYCOSYLTRANSFERASE"/>
    <property type="match status" value="1"/>
</dbReference>
<reference evidence="3 4" key="1">
    <citation type="submission" date="2016-06" db="EMBL/GenBank/DDBJ databases">
        <title>Domibacillus iocasae genome sequencing.</title>
        <authorList>
            <person name="Verma A."/>
            <person name="Pal Y."/>
            <person name="Ojha A.K."/>
            <person name="Krishnamurthi S."/>
        </authorList>
    </citation>
    <scope>NUCLEOTIDE SEQUENCE [LARGE SCALE GENOMIC DNA]</scope>
    <source>
        <strain evidence="3 4">DSM 29979</strain>
    </source>
</reference>
<name>A0A1E7DPI0_9BACI</name>
<dbReference type="OrthoDB" id="9806653at2"/>
<dbReference type="Pfam" id="PF00534">
    <property type="entry name" value="Glycos_transf_1"/>
    <property type="match status" value="1"/>
</dbReference>
<evidence type="ECO:0000259" key="2">
    <source>
        <dbReference type="Pfam" id="PF13439"/>
    </source>
</evidence>
<proteinExistence type="predicted"/>
<dbReference type="AlphaFoldDB" id="A0A1E7DPI0"/>
<dbReference type="STRING" id="1714016.BA724_06875"/>
<comment type="caution">
    <text evidence="3">The sequence shown here is derived from an EMBL/GenBank/DDBJ whole genome shotgun (WGS) entry which is preliminary data.</text>
</comment>
<dbReference type="PANTHER" id="PTHR12526">
    <property type="entry name" value="GLYCOSYLTRANSFERASE"/>
    <property type="match status" value="1"/>
</dbReference>
<dbReference type="EMBL" id="MAMP01000021">
    <property type="protein sequence ID" value="OES44981.1"/>
    <property type="molecule type" value="Genomic_DNA"/>
</dbReference>
<dbReference type="InterPro" id="IPR028098">
    <property type="entry name" value="Glyco_trans_4-like_N"/>
</dbReference>
<dbReference type="Gene3D" id="3.40.50.2000">
    <property type="entry name" value="Glycogen Phosphorylase B"/>
    <property type="match status" value="2"/>
</dbReference>
<keyword evidence="4" id="KW-1185">Reference proteome</keyword>
<gene>
    <name evidence="3" type="ORF">BA724_06875</name>
</gene>
<evidence type="ECO:0000313" key="3">
    <source>
        <dbReference type="EMBL" id="OES44981.1"/>
    </source>
</evidence>
<feature type="domain" description="Glycosyl transferase family 1" evidence="1">
    <location>
        <begin position="182"/>
        <end position="346"/>
    </location>
</feature>
<dbReference type="SUPFAM" id="SSF53756">
    <property type="entry name" value="UDP-Glycosyltransferase/glycogen phosphorylase"/>
    <property type="match status" value="1"/>
</dbReference>
<evidence type="ECO:0000313" key="4">
    <source>
        <dbReference type="Proteomes" id="UP000095658"/>
    </source>
</evidence>
<dbReference type="InterPro" id="IPR001296">
    <property type="entry name" value="Glyco_trans_1"/>
</dbReference>
<organism evidence="3 4">
    <name type="scientific">Domibacillus iocasae</name>
    <dbReference type="NCBI Taxonomy" id="1714016"/>
    <lineage>
        <taxon>Bacteria</taxon>
        <taxon>Bacillati</taxon>
        <taxon>Bacillota</taxon>
        <taxon>Bacilli</taxon>
        <taxon>Bacillales</taxon>
        <taxon>Bacillaceae</taxon>
        <taxon>Domibacillus</taxon>
    </lineage>
</organism>
<evidence type="ECO:0000259" key="1">
    <source>
        <dbReference type="Pfam" id="PF00534"/>
    </source>
</evidence>
<protein>
    <recommendedName>
        <fullName evidence="5">Glycosyltransferase</fullName>
    </recommendedName>
</protein>
<feature type="domain" description="Glycosyltransferase subfamily 4-like N-terminal" evidence="2">
    <location>
        <begin position="14"/>
        <end position="171"/>
    </location>
</feature>
<sequence>MVNILFLITGLNTGGAEMQVYQVVKALQAKKAGFHPVIVSLLPLGPVGQKLQEEEFTVYSLDMDRGKPSIAAVSRLNRIMKKESIQIIHSHMYHANLLGRLMKLFHPGVKLVNTIHNINIGGRHRERILQLTNRMADSITIISQTAREHFVKVGAVRPEKLLFLPNGVNTNLYQGKAAARDIIRSSLNIGNAFTWLAIGRFDEQKNYHNLLKSFQLVLKEEKNTKLLLVGIGPQLDEMKQLANKLGILEYVHFLGYRADIPDVMSASDAYVMSSDWEGMPLVLQEASSVGLPIVCTDVGGNKEVVISEKTGFIVRPKSHSALAERMLQLLQLDDEERKQMGQAGKEYMQAVYELDSVADRWNALYKQVLSKSSQAG</sequence>
<dbReference type="Proteomes" id="UP000095658">
    <property type="component" value="Unassembled WGS sequence"/>
</dbReference>